<evidence type="ECO:0000313" key="2">
    <source>
        <dbReference type="Proteomes" id="UP000464597"/>
    </source>
</evidence>
<organism evidence="1 2">
    <name type="scientific">Rathayibacter festucae</name>
    <dbReference type="NCBI Taxonomy" id="110937"/>
    <lineage>
        <taxon>Bacteria</taxon>
        <taxon>Bacillati</taxon>
        <taxon>Actinomycetota</taxon>
        <taxon>Actinomycetes</taxon>
        <taxon>Micrococcales</taxon>
        <taxon>Microbacteriaceae</taxon>
        <taxon>Rathayibacter</taxon>
    </lineage>
</organism>
<accession>A0ABX6GWG9</accession>
<sequence length="250" mass="26202">MRSVVLPSTSGADDAALHALKDASLAIADMEDACIVGGQMVALLSGAYPSPGSIVRRTADADAAVSPLIAAQGTLHDVLIGLGYTPGAGNHYTSGARVIDVLVPSLTGRFESTEHGGRGFDSAPGLDLALHGTLELGVTAVLLDETHLAFSTRVPGVERALIIKALAYESRRAQKDLVDIYNLMEIRDAHRAEDIGGWRIGEDAQSGARRDAAVALRRIAGSPGLKLMLRGSPVPRGRFGTLVRDHIAEV</sequence>
<gene>
    <name evidence="1" type="ORF">GSU69_03060</name>
</gene>
<dbReference type="EMBL" id="CP047180">
    <property type="protein sequence ID" value="QHC61775.1"/>
    <property type="molecule type" value="Genomic_DNA"/>
</dbReference>
<protein>
    <submittedName>
        <fullName evidence="1">Uncharacterized protein</fullName>
    </submittedName>
</protein>
<name>A0ABX6GWG9_9MICO</name>
<reference evidence="2" key="1">
    <citation type="submission" date="2019-12" db="EMBL/GenBank/DDBJ databases">
        <title>Complete and draft genome sequences of new strains and members of some known species of the genus Rathayibacter isolated from plants.</title>
        <authorList>
            <person name="Tarlachkov S.V."/>
            <person name="Starodumova I.P."/>
            <person name="Dorofeeva L.V."/>
            <person name="Prisyazhnaya N.V."/>
            <person name="Leyn S."/>
            <person name="Zlamal J."/>
            <person name="Elan M."/>
            <person name="Osterman A.L."/>
            <person name="Nadler S."/>
            <person name="Subbotin S.A."/>
            <person name="Evtushenko L.I."/>
        </authorList>
    </citation>
    <scope>NUCLEOTIDE SEQUENCE [LARGE SCALE GENOMIC DNA]</scope>
    <source>
        <strain evidence="2">VKM Ac-2802</strain>
    </source>
</reference>
<evidence type="ECO:0000313" key="1">
    <source>
        <dbReference type="EMBL" id="QHC61775.1"/>
    </source>
</evidence>
<dbReference type="RefSeq" id="WP_159422048.1">
    <property type="nucleotide sequence ID" value="NZ_CP047180.1"/>
</dbReference>
<dbReference type="Proteomes" id="UP000464597">
    <property type="component" value="Chromosome"/>
</dbReference>
<proteinExistence type="predicted"/>
<keyword evidence="2" id="KW-1185">Reference proteome</keyword>